<organism evidence="1 2">
    <name type="scientific">Basidiobolus ranarum</name>
    <dbReference type="NCBI Taxonomy" id="34480"/>
    <lineage>
        <taxon>Eukaryota</taxon>
        <taxon>Fungi</taxon>
        <taxon>Fungi incertae sedis</taxon>
        <taxon>Zoopagomycota</taxon>
        <taxon>Entomophthoromycotina</taxon>
        <taxon>Basidiobolomycetes</taxon>
        <taxon>Basidiobolales</taxon>
        <taxon>Basidiobolaceae</taxon>
        <taxon>Basidiobolus</taxon>
    </lineage>
</organism>
<evidence type="ECO:0000313" key="1">
    <source>
        <dbReference type="EMBL" id="KAK9687478.1"/>
    </source>
</evidence>
<keyword evidence="2" id="KW-1185">Reference proteome</keyword>
<comment type="caution">
    <text evidence="1">The sequence shown here is derived from an EMBL/GenBank/DDBJ whole genome shotgun (WGS) entry which is preliminary data.</text>
</comment>
<evidence type="ECO:0000313" key="2">
    <source>
        <dbReference type="Proteomes" id="UP001479436"/>
    </source>
</evidence>
<protein>
    <recommendedName>
        <fullName evidence="3">Maturase K</fullName>
    </recommendedName>
</protein>
<gene>
    <name evidence="1" type="ORF">K7432_014778</name>
</gene>
<dbReference type="EMBL" id="JASJQH010008652">
    <property type="protein sequence ID" value="KAK9687478.1"/>
    <property type="molecule type" value="Genomic_DNA"/>
</dbReference>
<evidence type="ECO:0008006" key="3">
    <source>
        <dbReference type="Google" id="ProtNLM"/>
    </source>
</evidence>
<sequence>MRDESYPSLLCHKFSLEQCENSSTGRGQDVLHCFRLYLIELLLSLKILRNLCEFLRNCINSTPFFEFKHTSRRQINIYIPLTMELRGIVEKLDSPMELALLY</sequence>
<dbReference type="Proteomes" id="UP001479436">
    <property type="component" value="Unassembled WGS sequence"/>
</dbReference>
<proteinExistence type="predicted"/>
<accession>A0ABR2VP78</accession>
<name>A0ABR2VP78_9FUNG</name>
<reference evidence="1 2" key="1">
    <citation type="submission" date="2023-04" db="EMBL/GenBank/DDBJ databases">
        <title>Genome of Basidiobolus ranarum AG-B5.</title>
        <authorList>
            <person name="Stajich J.E."/>
            <person name="Carter-House D."/>
            <person name="Gryganskyi A."/>
        </authorList>
    </citation>
    <scope>NUCLEOTIDE SEQUENCE [LARGE SCALE GENOMIC DNA]</scope>
    <source>
        <strain evidence="1 2">AG-B5</strain>
    </source>
</reference>